<organism evidence="1 2">
    <name type="scientific">Agrobacterium deltaense Zutra 3/1</name>
    <dbReference type="NCBI Taxonomy" id="1183427"/>
    <lineage>
        <taxon>Bacteria</taxon>
        <taxon>Pseudomonadati</taxon>
        <taxon>Pseudomonadota</taxon>
        <taxon>Alphaproteobacteria</taxon>
        <taxon>Hyphomicrobiales</taxon>
        <taxon>Rhizobiaceae</taxon>
        <taxon>Rhizobium/Agrobacterium group</taxon>
        <taxon>Agrobacterium</taxon>
    </lineage>
</organism>
<proteinExistence type="predicted"/>
<sequence>MALKYPALRRCSYWTNSIRDAFKRAVVLARIDSNRDFKASARNSRAMQFIADFSIEILTNSFLVNVADGCCKRSLGKSLRCHGTLQVQ</sequence>
<evidence type="ECO:0000313" key="2">
    <source>
        <dbReference type="Proteomes" id="UP000191987"/>
    </source>
</evidence>
<reference evidence="1 2" key="1">
    <citation type="submission" date="2016-01" db="EMBL/GenBank/DDBJ databases">
        <authorList>
            <person name="Oliw E.H."/>
        </authorList>
    </citation>
    <scope>NUCLEOTIDE SEQUENCE [LARGE SCALE GENOMIC DNA]</scope>
    <source>
        <strain evidence="1 2">Zutra 3-1</strain>
    </source>
</reference>
<gene>
    <name evidence="1" type="ORF">AGR7C_pAt0141</name>
</gene>
<dbReference type="EMBL" id="FBWG01000049">
    <property type="protein sequence ID" value="CUX61947.1"/>
    <property type="molecule type" value="Genomic_DNA"/>
</dbReference>
<name>A0A1S7S3G3_9HYPH</name>
<accession>A0A1S7S3G3</accession>
<evidence type="ECO:0000313" key="1">
    <source>
        <dbReference type="EMBL" id="CUX61947.1"/>
    </source>
</evidence>
<dbReference type="AlphaFoldDB" id="A0A1S7S3G3"/>
<protein>
    <submittedName>
        <fullName evidence="1">Uncharacterized protein</fullName>
    </submittedName>
</protein>
<dbReference type="Proteomes" id="UP000191987">
    <property type="component" value="Unassembled WGS sequence"/>
</dbReference>